<feature type="transmembrane region" description="Helical" evidence="8">
    <location>
        <begin position="64"/>
        <end position="87"/>
    </location>
</feature>
<name>A0A7T0KHY7_9CORY</name>
<gene>
    <name evidence="10" type="ORF">G7Y31_01725</name>
</gene>
<dbReference type="KEGG" id="cliz:G7Y31_01725"/>
<dbReference type="Gene3D" id="1.20.1250.20">
    <property type="entry name" value="MFS general substrate transporter like domains"/>
    <property type="match status" value="1"/>
</dbReference>
<feature type="transmembrane region" description="Helical" evidence="8">
    <location>
        <begin position="271"/>
        <end position="294"/>
    </location>
</feature>
<evidence type="ECO:0000259" key="9">
    <source>
        <dbReference type="PROSITE" id="PS50850"/>
    </source>
</evidence>
<feature type="transmembrane region" description="Helical" evidence="8">
    <location>
        <begin position="128"/>
        <end position="151"/>
    </location>
</feature>
<protein>
    <submittedName>
        <fullName evidence="10">Multidrug efflux MFS transporter</fullName>
    </submittedName>
</protein>
<evidence type="ECO:0000256" key="5">
    <source>
        <dbReference type="ARBA" id="ARBA00022692"/>
    </source>
</evidence>
<dbReference type="PANTHER" id="PTHR42718">
    <property type="entry name" value="MAJOR FACILITATOR SUPERFAMILY MULTIDRUG TRANSPORTER MFSC"/>
    <property type="match status" value="1"/>
</dbReference>
<feature type="transmembrane region" description="Helical" evidence="8">
    <location>
        <begin position="349"/>
        <end position="372"/>
    </location>
</feature>
<evidence type="ECO:0000313" key="11">
    <source>
        <dbReference type="Proteomes" id="UP000594681"/>
    </source>
</evidence>
<feature type="transmembrane region" description="Helical" evidence="8">
    <location>
        <begin position="492"/>
        <end position="511"/>
    </location>
</feature>
<feature type="transmembrane region" description="Helical" evidence="8">
    <location>
        <begin position="99"/>
        <end position="119"/>
    </location>
</feature>
<keyword evidence="7 8" id="KW-0472">Membrane</keyword>
<feature type="transmembrane region" description="Helical" evidence="8">
    <location>
        <begin position="408"/>
        <end position="434"/>
    </location>
</feature>
<keyword evidence="3" id="KW-0813">Transport</keyword>
<feature type="transmembrane region" description="Helical" evidence="8">
    <location>
        <begin position="244"/>
        <end position="265"/>
    </location>
</feature>
<dbReference type="Proteomes" id="UP000594681">
    <property type="component" value="Chromosome"/>
</dbReference>
<keyword evidence="11" id="KW-1185">Reference proteome</keyword>
<evidence type="ECO:0000256" key="6">
    <source>
        <dbReference type="ARBA" id="ARBA00022989"/>
    </source>
</evidence>
<proteinExistence type="inferred from homology"/>
<evidence type="ECO:0000256" key="7">
    <source>
        <dbReference type="ARBA" id="ARBA00023136"/>
    </source>
</evidence>
<dbReference type="PRINTS" id="PR01036">
    <property type="entry name" value="TCRTETB"/>
</dbReference>
<keyword evidence="5 8" id="KW-0812">Transmembrane</keyword>
<evidence type="ECO:0000256" key="3">
    <source>
        <dbReference type="ARBA" id="ARBA00022448"/>
    </source>
</evidence>
<dbReference type="PROSITE" id="PS50850">
    <property type="entry name" value="MFS"/>
    <property type="match status" value="1"/>
</dbReference>
<dbReference type="InterPro" id="IPR011701">
    <property type="entry name" value="MFS"/>
</dbReference>
<dbReference type="NCBIfam" id="TIGR00711">
    <property type="entry name" value="efflux_EmrB"/>
    <property type="match status" value="1"/>
</dbReference>
<feature type="transmembrane region" description="Helical" evidence="8">
    <location>
        <begin position="213"/>
        <end position="232"/>
    </location>
</feature>
<evidence type="ECO:0000256" key="8">
    <source>
        <dbReference type="SAM" id="Phobius"/>
    </source>
</evidence>
<dbReference type="SUPFAM" id="SSF103473">
    <property type="entry name" value="MFS general substrate transporter"/>
    <property type="match status" value="1"/>
</dbReference>
<dbReference type="EMBL" id="CP064954">
    <property type="protein sequence ID" value="QPK80254.1"/>
    <property type="molecule type" value="Genomic_DNA"/>
</dbReference>
<sequence length="516" mass="53893">MVTNPAAGITRVPPHAVGLGEFACARDCKARLYLFVEGNTVRNSETPPESQPAIGPETVRTLSVLVLAAMIMILNETSLSVALPAVMADFGIPATSAQWLTTGFMLTMAVVIPTTGFLLERLTTRHMFLASTGLFLVGSLVAALAPVFAMLLAGRVIQAAGTALMIPLLMTVTMSLVPSQRRGSVMGIISIVISVAPALGPTVGGLILNSFTWHFIFWFMVPLVALIMLFGLLKLPNVGQTRAIALDVVSVLLSVVAFGGLVYALSSIDAILTGASFVPAVVGVAGVVALVVFVRRQTQLAQEDRALMDLRPFRVRNYSLSIALMLVAFGLLLGTVTVLPIYLQTSLGVTAAVTGMVVMPGGLAQGLMSPFVGRLFDSVGPRPLMIPGVVMLTIAVWLLSTLGADSQVWQVIAMHVLLAVGIGLMMTPLMTTALSSLPGELYGHGSAIMNTLQQLAGAAGTAFLVVFLTRGTAAGLQAGLDDAAATAQGTSWAFMFAGVLALVACALTPLIKRVHT</sequence>
<keyword evidence="6 8" id="KW-1133">Transmembrane helix</keyword>
<evidence type="ECO:0000256" key="2">
    <source>
        <dbReference type="ARBA" id="ARBA00008537"/>
    </source>
</evidence>
<evidence type="ECO:0000313" key="10">
    <source>
        <dbReference type="EMBL" id="QPK80254.1"/>
    </source>
</evidence>
<comment type="subcellular location">
    <subcellularLocation>
        <location evidence="1">Cell membrane</location>
        <topology evidence="1">Multi-pass membrane protein</topology>
    </subcellularLocation>
</comment>
<feature type="domain" description="Major facilitator superfamily (MFS) profile" evidence="9">
    <location>
        <begin position="61"/>
        <end position="516"/>
    </location>
</feature>
<dbReference type="InterPro" id="IPR036259">
    <property type="entry name" value="MFS_trans_sf"/>
</dbReference>
<evidence type="ECO:0000256" key="1">
    <source>
        <dbReference type="ARBA" id="ARBA00004651"/>
    </source>
</evidence>
<feature type="transmembrane region" description="Helical" evidence="8">
    <location>
        <begin position="455"/>
        <end position="480"/>
    </location>
</feature>
<dbReference type="CDD" id="cd17503">
    <property type="entry name" value="MFS_LmrB_MDR_like"/>
    <property type="match status" value="1"/>
</dbReference>
<feature type="transmembrane region" description="Helical" evidence="8">
    <location>
        <begin position="315"/>
        <end position="343"/>
    </location>
</feature>
<comment type="similarity">
    <text evidence="2">Belongs to the major facilitator superfamily. EmrB family.</text>
</comment>
<dbReference type="Pfam" id="PF07690">
    <property type="entry name" value="MFS_1"/>
    <property type="match status" value="1"/>
</dbReference>
<dbReference type="GO" id="GO:0005886">
    <property type="term" value="C:plasma membrane"/>
    <property type="evidence" value="ECO:0007669"/>
    <property type="project" value="UniProtKB-SubCell"/>
</dbReference>
<dbReference type="InterPro" id="IPR004638">
    <property type="entry name" value="EmrB-like"/>
</dbReference>
<dbReference type="InterPro" id="IPR020846">
    <property type="entry name" value="MFS_dom"/>
</dbReference>
<evidence type="ECO:0000256" key="4">
    <source>
        <dbReference type="ARBA" id="ARBA00022475"/>
    </source>
</evidence>
<dbReference type="AlphaFoldDB" id="A0A7T0KHY7"/>
<dbReference type="Gene3D" id="1.20.1720.10">
    <property type="entry name" value="Multidrug resistance protein D"/>
    <property type="match status" value="1"/>
</dbReference>
<organism evidence="10 11">
    <name type="scientific">Corynebacterium lizhenjunii</name>
    <dbReference type="NCBI Taxonomy" id="2709394"/>
    <lineage>
        <taxon>Bacteria</taxon>
        <taxon>Bacillati</taxon>
        <taxon>Actinomycetota</taxon>
        <taxon>Actinomycetes</taxon>
        <taxon>Mycobacteriales</taxon>
        <taxon>Corynebacteriaceae</taxon>
        <taxon>Corynebacterium</taxon>
    </lineage>
</organism>
<keyword evidence="4" id="KW-1003">Cell membrane</keyword>
<dbReference type="PANTHER" id="PTHR42718:SF9">
    <property type="entry name" value="MAJOR FACILITATOR SUPERFAMILY MULTIDRUG TRANSPORTER MFSC"/>
    <property type="match status" value="1"/>
</dbReference>
<reference evidence="10 11" key="1">
    <citation type="submission" date="2020-11" db="EMBL/GenBank/DDBJ databases">
        <title>Corynebacterium sp. ZJ-599.</title>
        <authorList>
            <person name="Zhou J."/>
        </authorList>
    </citation>
    <scope>NUCLEOTIDE SEQUENCE [LARGE SCALE GENOMIC DNA]</scope>
    <source>
        <strain evidence="10 11">ZJ-599</strain>
    </source>
</reference>
<feature type="transmembrane region" description="Helical" evidence="8">
    <location>
        <begin position="384"/>
        <end position="402"/>
    </location>
</feature>
<feature type="transmembrane region" description="Helical" evidence="8">
    <location>
        <begin position="157"/>
        <end position="177"/>
    </location>
</feature>
<accession>A0A7T0KHY7</accession>
<dbReference type="GO" id="GO:0022857">
    <property type="term" value="F:transmembrane transporter activity"/>
    <property type="evidence" value="ECO:0007669"/>
    <property type="project" value="InterPro"/>
</dbReference>
<feature type="transmembrane region" description="Helical" evidence="8">
    <location>
        <begin position="184"/>
        <end position="207"/>
    </location>
</feature>